<dbReference type="AlphaFoldDB" id="Q6CN33"/>
<keyword evidence="4" id="KW-1185">Reference proteome</keyword>
<name>Q6CN33_KLULA</name>
<feature type="domain" description="Spo16 protein C-terminal" evidence="2">
    <location>
        <begin position="134"/>
        <end position="179"/>
    </location>
</feature>
<sequence>MKIVGHYNVLHVPKTVRVVVLDVLETEKACNRVSHYEDKTTIARREIEDVFDQIIVEFSDVQTFNFDLKNMNYPLWFYDRIFFEVTRKEPIQYFVSERPSDISERIQFPLQSEPFQSVLQENQTTRNFTVDMDDVEYGENYKLMLLKILELEEVDLTNDDEISDILSKFNSIQEYLQEVKQ</sequence>
<dbReference type="InterPro" id="IPR048323">
    <property type="entry name" value="Spo16_C"/>
</dbReference>
<dbReference type="GO" id="GO:0010520">
    <property type="term" value="P:regulation of reciprocal meiotic recombination"/>
    <property type="evidence" value="ECO:0007669"/>
    <property type="project" value="InterPro"/>
</dbReference>
<dbReference type="EMBL" id="CR382125">
    <property type="protein sequence ID" value="CAG99743.1"/>
    <property type="molecule type" value="Genomic_DNA"/>
</dbReference>
<dbReference type="GeneID" id="2894470"/>
<dbReference type="PaxDb" id="284590-Q6CN33"/>
<evidence type="ECO:0000313" key="4">
    <source>
        <dbReference type="Proteomes" id="UP000000598"/>
    </source>
</evidence>
<dbReference type="GO" id="GO:0000217">
    <property type="term" value="F:DNA secondary structure binding"/>
    <property type="evidence" value="ECO:0007669"/>
    <property type="project" value="InterPro"/>
</dbReference>
<evidence type="ECO:0000259" key="1">
    <source>
        <dbReference type="Pfam" id="PF19225"/>
    </source>
</evidence>
<dbReference type="Pfam" id="PF19225">
    <property type="entry name" value="Spo16_N"/>
    <property type="match status" value="1"/>
</dbReference>
<evidence type="ECO:0000313" key="3">
    <source>
        <dbReference type="EMBL" id="CAG99743.1"/>
    </source>
</evidence>
<dbReference type="Pfam" id="PF21698">
    <property type="entry name" value="Spo16_C"/>
    <property type="match status" value="1"/>
</dbReference>
<reference evidence="3 4" key="1">
    <citation type="journal article" date="2004" name="Nature">
        <title>Genome evolution in yeasts.</title>
        <authorList>
            <consortium name="Genolevures"/>
            <person name="Dujon B."/>
            <person name="Sherman D."/>
            <person name="Fischer G."/>
            <person name="Durrens P."/>
            <person name="Casaregola S."/>
            <person name="Lafontaine I."/>
            <person name="de Montigny J."/>
            <person name="Marck C."/>
            <person name="Neuveglise C."/>
            <person name="Talla E."/>
            <person name="Goffard N."/>
            <person name="Frangeul L."/>
            <person name="Aigle M."/>
            <person name="Anthouard V."/>
            <person name="Babour A."/>
            <person name="Barbe V."/>
            <person name="Barnay S."/>
            <person name="Blanchin S."/>
            <person name="Beckerich J.M."/>
            <person name="Beyne E."/>
            <person name="Bleykasten C."/>
            <person name="Boisrame A."/>
            <person name="Boyer J."/>
            <person name="Cattolico L."/>
            <person name="Confanioleri F."/>
            <person name="de Daruvar A."/>
            <person name="Despons L."/>
            <person name="Fabre E."/>
            <person name="Fairhead C."/>
            <person name="Ferry-Dumazet H."/>
            <person name="Groppi A."/>
            <person name="Hantraye F."/>
            <person name="Hennequin C."/>
            <person name="Jauniaux N."/>
            <person name="Joyet P."/>
            <person name="Kachouri R."/>
            <person name="Kerrest A."/>
            <person name="Koszul R."/>
            <person name="Lemaire M."/>
            <person name="Lesur I."/>
            <person name="Ma L."/>
            <person name="Muller H."/>
            <person name="Nicaud J.M."/>
            <person name="Nikolski M."/>
            <person name="Oztas S."/>
            <person name="Ozier-Kalogeropoulos O."/>
            <person name="Pellenz S."/>
            <person name="Potier S."/>
            <person name="Richard G.F."/>
            <person name="Straub M.L."/>
            <person name="Suleau A."/>
            <person name="Swennene D."/>
            <person name="Tekaia F."/>
            <person name="Wesolowski-Louvel M."/>
            <person name="Westhof E."/>
            <person name="Wirth B."/>
            <person name="Zeniou-Meyer M."/>
            <person name="Zivanovic I."/>
            <person name="Bolotin-Fukuhara M."/>
            <person name="Thierry A."/>
            <person name="Bouchier C."/>
            <person name="Caudron B."/>
            <person name="Scarpelli C."/>
            <person name="Gaillardin C."/>
            <person name="Weissenbach J."/>
            <person name="Wincker P."/>
            <person name="Souciet J.L."/>
        </authorList>
    </citation>
    <scope>NUCLEOTIDE SEQUENCE [LARGE SCALE GENOMIC DNA]</scope>
    <source>
        <strain evidence="4">ATCC 8585 / CBS 2359 / DSM 70799 / NBRC 1267 / NRRL Y-1140 / WM37</strain>
    </source>
</reference>
<dbReference type="KEGG" id="kla:KLLA0_E15665g"/>
<dbReference type="InterPro" id="IPR043637">
    <property type="entry name" value="Spo16_N"/>
</dbReference>
<accession>Q6CN33</accession>
<dbReference type="InParanoid" id="Q6CN33"/>
<proteinExistence type="predicted"/>
<gene>
    <name evidence="3" type="ORF">KLLA0_E15665g</name>
</gene>
<feature type="domain" description="Spo16 protein N-terminal" evidence="1">
    <location>
        <begin position="17"/>
        <end position="127"/>
    </location>
</feature>
<dbReference type="GO" id="GO:0007130">
    <property type="term" value="P:synaptonemal complex assembly"/>
    <property type="evidence" value="ECO:0007669"/>
    <property type="project" value="InterPro"/>
</dbReference>
<dbReference type="Proteomes" id="UP000000598">
    <property type="component" value="Chromosome E"/>
</dbReference>
<evidence type="ECO:0000259" key="2">
    <source>
        <dbReference type="Pfam" id="PF21698"/>
    </source>
</evidence>
<dbReference type="RefSeq" id="XP_454656.1">
    <property type="nucleotide sequence ID" value="XM_454656.1"/>
</dbReference>
<organism evidence="3 4">
    <name type="scientific">Kluyveromyces lactis (strain ATCC 8585 / CBS 2359 / DSM 70799 / NBRC 1267 / NRRL Y-1140 / WM37)</name>
    <name type="common">Yeast</name>
    <name type="synonym">Candida sphaerica</name>
    <dbReference type="NCBI Taxonomy" id="284590"/>
    <lineage>
        <taxon>Eukaryota</taxon>
        <taxon>Fungi</taxon>
        <taxon>Dikarya</taxon>
        <taxon>Ascomycota</taxon>
        <taxon>Saccharomycotina</taxon>
        <taxon>Saccharomycetes</taxon>
        <taxon>Saccharomycetales</taxon>
        <taxon>Saccharomycetaceae</taxon>
        <taxon>Kluyveromyces</taxon>
    </lineage>
</organism>
<protein>
    <submittedName>
        <fullName evidence="3">KLLA0E15665p</fullName>
    </submittedName>
</protein>
<dbReference type="HOGENOM" id="CLU_1489242_0_0_1"/>